<accession>A0A2Z7ACY7</accession>
<proteinExistence type="predicted"/>
<dbReference type="EMBL" id="KV017182">
    <property type="protein sequence ID" value="KZV18907.1"/>
    <property type="molecule type" value="Genomic_DNA"/>
</dbReference>
<protein>
    <submittedName>
        <fullName evidence="2">Uncharacterized protein</fullName>
    </submittedName>
</protein>
<feature type="region of interest" description="Disordered" evidence="1">
    <location>
        <begin position="95"/>
        <end position="126"/>
    </location>
</feature>
<evidence type="ECO:0000256" key="1">
    <source>
        <dbReference type="SAM" id="MobiDB-lite"/>
    </source>
</evidence>
<sequence length="283" mass="31210">MSRAMYTGSTDVHPLLMEAITTSSELHRSGGRTAAAAINEFCARHKAARRRDRRASSRTLRPTAIGQPLTSATICTHRLGRQPHTGCATYCAQQQPPLRGPSRDLRATERAHARGERGGSAAAHGGGRQQRLKRFLFDFNLKFKIRYNMAVIVLTRSENLALIPLLGTAADPDHASRRGSGRTKFWPGDDQYDSIKQKAITFIERLDDYLAGNSCLAPTGITRTLALHDVCIAIGSLATLDLSMVVDLIGIYVLKGPYCTLTTTNWSCRHYQWIPARKLSSMC</sequence>
<name>A0A2Z7ACY7_9LAMI</name>
<evidence type="ECO:0000313" key="2">
    <source>
        <dbReference type="EMBL" id="KZV18907.1"/>
    </source>
</evidence>
<reference evidence="2 3" key="1">
    <citation type="journal article" date="2015" name="Proc. Natl. Acad. Sci. U.S.A.">
        <title>The resurrection genome of Boea hygrometrica: A blueprint for survival of dehydration.</title>
        <authorList>
            <person name="Xiao L."/>
            <person name="Yang G."/>
            <person name="Zhang L."/>
            <person name="Yang X."/>
            <person name="Zhao S."/>
            <person name="Ji Z."/>
            <person name="Zhou Q."/>
            <person name="Hu M."/>
            <person name="Wang Y."/>
            <person name="Chen M."/>
            <person name="Xu Y."/>
            <person name="Jin H."/>
            <person name="Xiao X."/>
            <person name="Hu G."/>
            <person name="Bao F."/>
            <person name="Hu Y."/>
            <person name="Wan P."/>
            <person name="Li L."/>
            <person name="Deng X."/>
            <person name="Kuang T."/>
            <person name="Xiang C."/>
            <person name="Zhu J.K."/>
            <person name="Oliver M.J."/>
            <person name="He Y."/>
        </authorList>
    </citation>
    <scope>NUCLEOTIDE SEQUENCE [LARGE SCALE GENOMIC DNA]</scope>
    <source>
        <strain evidence="3">cv. XS01</strain>
    </source>
</reference>
<dbReference type="Proteomes" id="UP000250235">
    <property type="component" value="Unassembled WGS sequence"/>
</dbReference>
<organism evidence="2 3">
    <name type="scientific">Dorcoceras hygrometricum</name>
    <dbReference type="NCBI Taxonomy" id="472368"/>
    <lineage>
        <taxon>Eukaryota</taxon>
        <taxon>Viridiplantae</taxon>
        <taxon>Streptophyta</taxon>
        <taxon>Embryophyta</taxon>
        <taxon>Tracheophyta</taxon>
        <taxon>Spermatophyta</taxon>
        <taxon>Magnoliopsida</taxon>
        <taxon>eudicotyledons</taxon>
        <taxon>Gunneridae</taxon>
        <taxon>Pentapetalae</taxon>
        <taxon>asterids</taxon>
        <taxon>lamiids</taxon>
        <taxon>Lamiales</taxon>
        <taxon>Gesneriaceae</taxon>
        <taxon>Didymocarpoideae</taxon>
        <taxon>Trichosporeae</taxon>
        <taxon>Loxocarpinae</taxon>
        <taxon>Dorcoceras</taxon>
    </lineage>
</organism>
<evidence type="ECO:0000313" key="3">
    <source>
        <dbReference type="Proteomes" id="UP000250235"/>
    </source>
</evidence>
<keyword evidence="3" id="KW-1185">Reference proteome</keyword>
<feature type="compositionally biased region" description="Basic and acidic residues" evidence="1">
    <location>
        <begin position="101"/>
        <end position="117"/>
    </location>
</feature>
<dbReference type="AlphaFoldDB" id="A0A2Z7ACY7"/>
<gene>
    <name evidence="2" type="ORF">F511_12012</name>
</gene>